<dbReference type="Proteomes" id="UP001165561">
    <property type="component" value="Unassembled WGS sequence"/>
</dbReference>
<gene>
    <name evidence="1" type="ORF">PU560_08780</name>
</gene>
<name>A0ABT5TZ86_9MICO</name>
<protein>
    <submittedName>
        <fullName evidence="1">Uncharacterized protein</fullName>
    </submittedName>
</protein>
<reference evidence="1" key="1">
    <citation type="submission" date="2023-02" db="EMBL/GenBank/DDBJ databases">
        <title>Georgenia sp.10Sc9-8, isolated from a soil sample collected from the Taklamakan desert.</title>
        <authorList>
            <person name="Liu S."/>
        </authorList>
    </citation>
    <scope>NUCLEOTIDE SEQUENCE</scope>
    <source>
        <strain evidence="1">10Sc9-8</strain>
    </source>
</reference>
<accession>A0ABT5TZ86</accession>
<comment type="caution">
    <text evidence="1">The sequence shown here is derived from an EMBL/GenBank/DDBJ whole genome shotgun (WGS) entry which is preliminary data.</text>
</comment>
<proteinExistence type="predicted"/>
<organism evidence="1 2">
    <name type="scientific">Georgenia halotolerans</name>
    <dbReference type="NCBI Taxonomy" id="3028317"/>
    <lineage>
        <taxon>Bacteria</taxon>
        <taxon>Bacillati</taxon>
        <taxon>Actinomycetota</taxon>
        <taxon>Actinomycetes</taxon>
        <taxon>Micrococcales</taxon>
        <taxon>Bogoriellaceae</taxon>
        <taxon>Georgenia</taxon>
    </lineage>
</organism>
<evidence type="ECO:0000313" key="2">
    <source>
        <dbReference type="Proteomes" id="UP001165561"/>
    </source>
</evidence>
<keyword evidence="2" id="KW-1185">Reference proteome</keyword>
<evidence type="ECO:0000313" key="1">
    <source>
        <dbReference type="EMBL" id="MDD9206559.1"/>
    </source>
</evidence>
<sequence>MARAWGNEAPEAMRAEQRLREELRNQYGVDVENTTADPRRSA</sequence>
<dbReference type="EMBL" id="JARACI010000919">
    <property type="protein sequence ID" value="MDD9206559.1"/>
    <property type="molecule type" value="Genomic_DNA"/>
</dbReference>